<dbReference type="AlphaFoldDB" id="A0A6M2FA11"/>
<comment type="subcellular location">
    <subcellularLocation>
        <location evidence="1">Nucleus</location>
    </subcellularLocation>
</comment>
<evidence type="ECO:0000256" key="1">
    <source>
        <dbReference type="ARBA" id="ARBA00004123"/>
    </source>
</evidence>
<accession>A0A6M2FA11</accession>
<evidence type="ECO:0000259" key="5">
    <source>
        <dbReference type="Pfam" id="PF04873"/>
    </source>
</evidence>
<dbReference type="InterPro" id="IPR047091">
    <property type="entry name" value="EIN3-like_DNA-bd"/>
</dbReference>
<dbReference type="Pfam" id="PF04873">
    <property type="entry name" value="EIN3_DNA-bd"/>
    <property type="match status" value="1"/>
</dbReference>
<evidence type="ECO:0000256" key="3">
    <source>
        <dbReference type="ARBA" id="ARBA00022745"/>
    </source>
</evidence>
<dbReference type="PANTHER" id="PTHR33305">
    <property type="entry name" value="ETHYLENE INSENSITIVE 3-LIKE 2 PROTEIN"/>
    <property type="match status" value="1"/>
</dbReference>
<dbReference type="GO" id="GO:0003677">
    <property type="term" value="F:DNA binding"/>
    <property type="evidence" value="ECO:0007669"/>
    <property type="project" value="TreeGrafter"/>
</dbReference>
<keyword evidence="4" id="KW-0539">Nucleus</keyword>
<evidence type="ECO:0000256" key="2">
    <source>
        <dbReference type="ARBA" id="ARBA00009416"/>
    </source>
</evidence>
<dbReference type="GO" id="GO:0003700">
    <property type="term" value="F:DNA-binding transcription factor activity"/>
    <property type="evidence" value="ECO:0007669"/>
    <property type="project" value="InterPro"/>
</dbReference>
<sequence>MRVEIGTPKVFLKTCKMQLLDLLSSLIQHCNPPQRKHPLEKKVPPPWWPTGNEDWWLKLGLPQAQSPPFKKPYDLKKMWKVGVLTAVINQNQVACPSVKVLTGLDDSEGVCNLAGIV</sequence>
<dbReference type="PANTHER" id="PTHR33305:SF30">
    <property type="entry name" value="ETHYLENE INSENSITIVE 3-LIKE 3 PROTEIN"/>
    <property type="match status" value="1"/>
</dbReference>
<dbReference type="InterPro" id="IPR023278">
    <property type="entry name" value="Ethylene_insens-like_DNA-bd"/>
</dbReference>
<evidence type="ECO:0000256" key="4">
    <source>
        <dbReference type="ARBA" id="ARBA00023242"/>
    </source>
</evidence>
<proteinExistence type="inferred from homology"/>
<evidence type="ECO:0000313" key="6">
    <source>
        <dbReference type="EMBL" id="NUU92559.1"/>
    </source>
</evidence>
<dbReference type="Gene3D" id="1.10.3180.10">
    <property type="entry name" value="DNA-binding domain of EIN3-like"/>
    <property type="match status" value="1"/>
</dbReference>
<dbReference type="SUPFAM" id="SSF116768">
    <property type="entry name" value="DNA-binding domain of EIN3-like"/>
    <property type="match status" value="1"/>
</dbReference>
<keyword evidence="3" id="KW-0936">Ethylene signaling pathway</keyword>
<dbReference type="GO" id="GO:0009873">
    <property type="term" value="P:ethylene-activated signaling pathway"/>
    <property type="evidence" value="ECO:0007669"/>
    <property type="project" value="UniProtKB-KW"/>
</dbReference>
<name>A0A6M2FA11_9ROSI</name>
<dbReference type="EMBL" id="GILB01012226">
    <property type="protein sequence ID" value="NUU92559.1"/>
    <property type="molecule type" value="Transcribed_RNA"/>
</dbReference>
<dbReference type="GO" id="GO:0005634">
    <property type="term" value="C:nucleus"/>
    <property type="evidence" value="ECO:0007669"/>
    <property type="project" value="UniProtKB-SubCell"/>
</dbReference>
<protein>
    <recommendedName>
        <fullName evidence="5">Ethylene insensitive 3-like DNA-binding domain-containing protein</fullName>
    </recommendedName>
</protein>
<feature type="domain" description="Ethylene insensitive 3-like DNA-binding" evidence="5">
    <location>
        <begin position="19"/>
        <end position="92"/>
    </location>
</feature>
<organism evidence="6">
    <name type="scientific">Populus davidiana</name>
    <dbReference type="NCBI Taxonomy" id="266767"/>
    <lineage>
        <taxon>Eukaryota</taxon>
        <taxon>Viridiplantae</taxon>
        <taxon>Streptophyta</taxon>
        <taxon>Embryophyta</taxon>
        <taxon>Tracheophyta</taxon>
        <taxon>Spermatophyta</taxon>
        <taxon>Magnoliopsida</taxon>
        <taxon>eudicotyledons</taxon>
        <taxon>Gunneridae</taxon>
        <taxon>Pentapetalae</taxon>
        <taxon>rosids</taxon>
        <taxon>fabids</taxon>
        <taxon>Malpighiales</taxon>
        <taxon>Salicaceae</taxon>
        <taxon>Saliceae</taxon>
        <taxon>Populus</taxon>
    </lineage>
</organism>
<dbReference type="InterPro" id="IPR006957">
    <property type="entry name" value="EIN3"/>
</dbReference>
<comment type="similarity">
    <text evidence="2">Belongs to the EIN3 family.</text>
</comment>
<reference evidence="6" key="1">
    <citation type="submission" date="2020-03" db="EMBL/GenBank/DDBJ databases">
        <authorList>
            <person name="Zhang R."/>
        </authorList>
    </citation>
    <scope>NUCLEOTIDE SEQUENCE</scope>
</reference>